<dbReference type="PANTHER" id="PTHR47529:SF1">
    <property type="entry name" value="PERIPLASMIC CHAPERONE PPID"/>
    <property type="match status" value="1"/>
</dbReference>
<dbReference type="InterPro" id="IPR000297">
    <property type="entry name" value="PPIase_PpiC"/>
</dbReference>
<evidence type="ECO:0000256" key="3">
    <source>
        <dbReference type="ARBA" id="ARBA00022519"/>
    </source>
</evidence>
<dbReference type="Proteomes" id="UP000252733">
    <property type="component" value="Unassembled WGS sequence"/>
</dbReference>
<keyword evidence="11" id="KW-0697">Rotamase</keyword>
<dbReference type="SUPFAM" id="SSF54534">
    <property type="entry name" value="FKBP-like"/>
    <property type="match status" value="1"/>
</dbReference>
<organism evidence="14 15">
    <name type="scientific">Marinilabilia salmonicolor</name>
    <dbReference type="NCBI Taxonomy" id="989"/>
    <lineage>
        <taxon>Bacteria</taxon>
        <taxon>Pseudomonadati</taxon>
        <taxon>Bacteroidota</taxon>
        <taxon>Bacteroidia</taxon>
        <taxon>Marinilabiliales</taxon>
        <taxon>Marinilabiliaceae</taxon>
        <taxon>Marinilabilia</taxon>
    </lineage>
</organism>
<keyword evidence="3" id="KW-0997">Cell inner membrane</keyword>
<dbReference type="InterPro" id="IPR023058">
    <property type="entry name" value="PPIase_PpiC_CS"/>
</dbReference>
<evidence type="ECO:0000256" key="9">
    <source>
        <dbReference type="ARBA" id="ARBA00040743"/>
    </source>
</evidence>
<evidence type="ECO:0000256" key="6">
    <source>
        <dbReference type="ARBA" id="ARBA00023136"/>
    </source>
</evidence>
<dbReference type="Gene3D" id="1.10.4030.10">
    <property type="entry name" value="Porin chaperone SurA, peptide-binding domain"/>
    <property type="match status" value="1"/>
</dbReference>
<keyword evidence="7" id="KW-0143">Chaperone</keyword>
<dbReference type="InterPro" id="IPR052029">
    <property type="entry name" value="PpiD_chaperone"/>
</dbReference>
<evidence type="ECO:0000256" key="8">
    <source>
        <dbReference type="ARBA" id="ARBA00038408"/>
    </source>
</evidence>
<evidence type="ECO:0000256" key="2">
    <source>
        <dbReference type="ARBA" id="ARBA00022475"/>
    </source>
</evidence>
<evidence type="ECO:0000256" key="11">
    <source>
        <dbReference type="PROSITE-ProRule" id="PRU00278"/>
    </source>
</evidence>
<reference evidence="14 15" key="1">
    <citation type="submission" date="2018-07" db="EMBL/GenBank/DDBJ databases">
        <title>Freshwater and sediment microbial communities from various areas in North America, analyzing microbe dynamics in response to fracking.</title>
        <authorList>
            <person name="Lamendella R."/>
        </authorList>
    </citation>
    <scope>NUCLEOTIDE SEQUENCE [LARGE SCALE GENOMIC DNA]</scope>
    <source>
        <strain evidence="14 15">160A</strain>
    </source>
</reference>
<keyword evidence="4 12" id="KW-0812">Transmembrane</keyword>
<dbReference type="Pfam" id="PF13616">
    <property type="entry name" value="Rotamase_3"/>
    <property type="match status" value="1"/>
</dbReference>
<feature type="domain" description="PpiC" evidence="13">
    <location>
        <begin position="344"/>
        <end position="441"/>
    </location>
</feature>
<evidence type="ECO:0000256" key="1">
    <source>
        <dbReference type="ARBA" id="ARBA00004382"/>
    </source>
</evidence>
<keyword evidence="15" id="KW-1185">Reference proteome</keyword>
<evidence type="ECO:0000259" key="13">
    <source>
        <dbReference type="PROSITE" id="PS50198"/>
    </source>
</evidence>
<dbReference type="PROSITE" id="PS01096">
    <property type="entry name" value="PPIC_PPIASE_1"/>
    <property type="match status" value="1"/>
</dbReference>
<dbReference type="GO" id="GO:0003755">
    <property type="term" value="F:peptidyl-prolyl cis-trans isomerase activity"/>
    <property type="evidence" value="ECO:0007669"/>
    <property type="project" value="UniProtKB-KW"/>
</dbReference>
<evidence type="ECO:0000256" key="5">
    <source>
        <dbReference type="ARBA" id="ARBA00022989"/>
    </source>
</evidence>
<dbReference type="Gene3D" id="3.10.50.40">
    <property type="match status" value="1"/>
</dbReference>
<evidence type="ECO:0000256" key="12">
    <source>
        <dbReference type="SAM" id="Phobius"/>
    </source>
</evidence>
<keyword evidence="5 12" id="KW-1133">Transmembrane helix</keyword>
<keyword evidence="6 12" id="KW-0472">Membrane</keyword>
<name>A0A2T0XTP3_9BACT</name>
<comment type="similarity">
    <text evidence="8">Belongs to the PpiD chaperone family.</text>
</comment>
<dbReference type="RefSeq" id="WP_106151599.1">
    <property type="nucleotide sequence ID" value="NZ_PVTS01000001.1"/>
</dbReference>
<dbReference type="Pfam" id="PF13145">
    <property type="entry name" value="Rotamase_2"/>
    <property type="match status" value="1"/>
</dbReference>
<dbReference type="OrthoDB" id="9812372at2"/>
<accession>A0A2T0XTP3</accession>
<comment type="caution">
    <text evidence="14">The sequence shown here is derived from an EMBL/GenBank/DDBJ whole genome shotgun (WGS) entry which is preliminary data.</text>
</comment>
<sequence length="697" mass="78881">MATLERIRSKGGVLVAVMIGFALFAFIMTDLLSSGSSIFQRSQMEVAEINGESVSIQDFQARVSEMEEYTRLNSGESSLDAEMVNRLRDQAWNQLINEVIMGEKYQELGIEVTSAELLEMVTGTNVHPTIRQLFSNPQTGAFDKEQVINFLRSKQYDPTANFYWTFVEQQIINERLFSKYSSLLENGMMVTNQWVESEANARNTKVDFNFVVARMTSIADDEVSVTDGEIETYYNNNEEEFKQDASRDIEYLTFDVEPTEEDREQTRQRLLEMREDFSNPEIDAAQFVRINSDIPFNGRYLKAEALDEEIRGFVTSASENEVYGPYFEDDTYKLTRLTDVAQLPDSVRARHILLRQNPQNPNEANEIADSLINLLNNGANFAELARQYSEDQGSAVNGGDLGWFRQGMMVKPFDDASFFGNKGDIVKVETQFGTHIIHIQDKGVPTTKYQLATLGREVTYSSQTYQNVYSEATKFAALNNTAEKFNTAIEEQNLTKRYGRNLNKNDRQVGALESPRQLVKWAFEAEPGDLSPIYEFGDQFVIAVLTDITEEGTMPLADVRSRIERQLLNDKKKEVLTERLQQEKESGKSLQEIAESMEEEVQSATGIDFSAFQVAGAGVEPALVALAVFSPENELSDAVAGNNGVYLVEVTNKEKAEVDTEQVKQQLARTLESKVSYQLLQTIREDAEIVDNRANFY</sequence>
<dbReference type="InterPro" id="IPR046357">
    <property type="entry name" value="PPIase_dom_sf"/>
</dbReference>
<dbReference type="PROSITE" id="PS50198">
    <property type="entry name" value="PPIC_PPIASE_2"/>
    <property type="match status" value="1"/>
</dbReference>
<dbReference type="Pfam" id="PF13623">
    <property type="entry name" value="SurA_N_2"/>
    <property type="match status" value="1"/>
</dbReference>
<dbReference type="PANTHER" id="PTHR47529">
    <property type="entry name" value="PEPTIDYL-PROLYL CIS-TRANS ISOMERASE D"/>
    <property type="match status" value="1"/>
</dbReference>
<evidence type="ECO:0000256" key="7">
    <source>
        <dbReference type="ARBA" id="ARBA00023186"/>
    </source>
</evidence>
<keyword evidence="11 14" id="KW-0413">Isomerase</keyword>
<keyword evidence="2" id="KW-1003">Cell membrane</keyword>
<evidence type="ECO:0000256" key="4">
    <source>
        <dbReference type="ARBA" id="ARBA00022692"/>
    </source>
</evidence>
<proteinExistence type="inferred from homology"/>
<dbReference type="EMBL" id="QPIZ01000021">
    <property type="protein sequence ID" value="RCW30578.1"/>
    <property type="molecule type" value="Genomic_DNA"/>
</dbReference>
<comment type="subcellular location">
    <subcellularLocation>
        <location evidence="1">Cell inner membrane</location>
        <topology evidence="1">Single-pass type II membrane protein</topology>
        <orientation evidence="1">Periplasmic side</orientation>
    </subcellularLocation>
</comment>
<dbReference type="SUPFAM" id="SSF109998">
    <property type="entry name" value="Triger factor/SurA peptide-binding domain-like"/>
    <property type="match status" value="1"/>
</dbReference>
<evidence type="ECO:0000313" key="15">
    <source>
        <dbReference type="Proteomes" id="UP000252733"/>
    </source>
</evidence>
<protein>
    <recommendedName>
        <fullName evidence="9">Periplasmic chaperone PpiD</fullName>
    </recommendedName>
    <alternativeName>
        <fullName evidence="10">Periplasmic folding chaperone</fullName>
    </alternativeName>
</protein>
<dbReference type="AlphaFoldDB" id="A0A2T0XTP3"/>
<evidence type="ECO:0000256" key="10">
    <source>
        <dbReference type="ARBA" id="ARBA00042775"/>
    </source>
</evidence>
<dbReference type="InterPro" id="IPR027304">
    <property type="entry name" value="Trigger_fact/SurA_dom_sf"/>
</dbReference>
<dbReference type="STRING" id="1168289.GCA_000259075_01325"/>
<evidence type="ECO:0000313" key="14">
    <source>
        <dbReference type="EMBL" id="RCW30578.1"/>
    </source>
</evidence>
<gene>
    <name evidence="14" type="ORF">DFO77_12114</name>
</gene>
<feature type="transmembrane region" description="Helical" evidence="12">
    <location>
        <begin position="12"/>
        <end position="32"/>
    </location>
</feature>
<dbReference type="GO" id="GO:0005886">
    <property type="term" value="C:plasma membrane"/>
    <property type="evidence" value="ECO:0007669"/>
    <property type="project" value="UniProtKB-SubCell"/>
</dbReference>